<name>A0A840W9J0_9ACTN</name>
<feature type="compositionally biased region" description="Polar residues" evidence="1">
    <location>
        <begin position="77"/>
        <end position="92"/>
    </location>
</feature>
<keyword evidence="4" id="KW-1185">Reference proteome</keyword>
<evidence type="ECO:0000256" key="2">
    <source>
        <dbReference type="SAM" id="SignalP"/>
    </source>
</evidence>
<feature type="signal peptide" evidence="2">
    <location>
        <begin position="1"/>
        <end position="31"/>
    </location>
</feature>
<organism evidence="3 4">
    <name type="scientific">Nocardiopsis metallicus</name>
    <dbReference type="NCBI Taxonomy" id="179819"/>
    <lineage>
        <taxon>Bacteria</taxon>
        <taxon>Bacillati</taxon>
        <taxon>Actinomycetota</taxon>
        <taxon>Actinomycetes</taxon>
        <taxon>Streptosporangiales</taxon>
        <taxon>Nocardiopsidaceae</taxon>
        <taxon>Nocardiopsis</taxon>
    </lineage>
</organism>
<evidence type="ECO:0000313" key="3">
    <source>
        <dbReference type="EMBL" id="MBB5493720.1"/>
    </source>
</evidence>
<dbReference type="Proteomes" id="UP000579647">
    <property type="component" value="Unassembled WGS sequence"/>
</dbReference>
<dbReference type="AlphaFoldDB" id="A0A840W9J0"/>
<feature type="region of interest" description="Disordered" evidence="1">
    <location>
        <begin position="77"/>
        <end position="105"/>
    </location>
</feature>
<reference evidence="3 4" key="1">
    <citation type="submission" date="2020-08" db="EMBL/GenBank/DDBJ databases">
        <title>Sequencing the genomes of 1000 actinobacteria strains.</title>
        <authorList>
            <person name="Klenk H.-P."/>
        </authorList>
    </citation>
    <scope>NUCLEOTIDE SEQUENCE [LARGE SCALE GENOMIC DNA]</scope>
    <source>
        <strain evidence="3 4">DSM 44598</strain>
    </source>
</reference>
<evidence type="ECO:0000256" key="1">
    <source>
        <dbReference type="SAM" id="MobiDB-lite"/>
    </source>
</evidence>
<evidence type="ECO:0000313" key="4">
    <source>
        <dbReference type="Proteomes" id="UP000579647"/>
    </source>
</evidence>
<dbReference type="RefSeq" id="WP_184366863.1">
    <property type="nucleotide sequence ID" value="NZ_BAAAKM010000062.1"/>
</dbReference>
<proteinExistence type="predicted"/>
<accession>A0A840W9J0</accession>
<protein>
    <submittedName>
        <fullName evidence="3">Uncharacterized protein</fullName>
    </submittedName>
</protein>
<gene>
    <name evidence="3" type="ORF">HNR07_004857</name>
</gene>
<feature type="chain" id="PRO_5032547702" evidence="2">
    <location>
        <begin position="32"/>
        <end position="379"/>
    </location>
</feature>
<dbReference type="EMBL" id="JACHDO010000001">
    <property type="protein sequence ID" value="MBB5493720.1"/>
    <property type="molecule type" value="Genomic_DNA"/>
</dbReference>
<comment type="caution">
    <text evidence="3">The sequence shown here is derived from an EMBL/GenBank/DDBJ whole genome shotgun (WGS) entry which is preliminary data.</text>
</comment>
<keyword evidence="2" id="KW-0732">Signal</keyword>
<sequence>MFHTARSSARTLLLAAGTAGFVALGAGIAGADTLGGVTDGLPLGDLQNQVPTALTEGVTTPLGDLVKVQPGEISAQPELQHQSAEVQHQSDPVGSIVGDTLSTDTLSTDAPLQTGEDNAANVGPLDLGTATETLPLSDTGGAVDPLSMLLGGTGLLDGLALDGGGLPLGGGTLPMSAPASPVNLEQGAAVVDDTVTELGSRAGTGLHEPSLDVVGLDDLDVAQMGETVPMSDPVGLDAGENADLTGGVTTLLPHDLKGTLPMAAPEDLEVVGAVEDAVDSTAGDLGDAVGGLGVEEALPLSGTETDLVGTVLSESVLPETPGGDLVGVQGLPELGEPEFATLPLSDELPTGDLPVDLPAELPVELPGAAEQPVDPAFVS</sequence>